<name>A0A060SVG5_PYCCI</name>
<dbReference type="Pfam" id="PF15365">
    <property type="entry name" value="PNRC"/>
    <property type="match status" value="1"/>
</dbReference>
<dbReference type="OMA" id="EGVFAMS"/>
<dbReference type="Proteomes" id="UP000029665">
    <property type="component" value="Unassembled WGS sequence"/>
</dbReference>
<protein>
    <submittedName>
        <fullName evidence="2">Uncharacterized protein</fullName>
    </submittedName>
</protein>
<dbReference type="STRING" id="5643.A0A060SVG5"/>
<accession>A0A060SVG5</accession>
<organism evidence="2 3">
    <name type="scientific">Pycnoporus cinnabarinus</name>
    <name type="common">Cinnabar-red polypore</name>
    <name type="synonym">Trametes cinnabarina</name>
    <dbReference type="NCBI Taxonomy" id="5643"/>
    <lineage>
        <taxon>Eukaryota</taxon>
        <taxon>Fungi</taxon>
        <taxon>Dikarya</taxon>
        <taxon>Basidiomycota</taxon>
        <taxon>Agaricomycotina</taxon>
        <taxon>Agaricomycetes</taxon>
        <taxon>Polyporales</taxon>
        <taxon>Polyporaceae</taxon>
        <taxon>Trametes</taxon>
    </lineage>
</organism>
<dbReference type="AlphaFoldDB" id="A0A060SVG5"/>
<feature type="compositionally biased region" description="Polar residues" evidence="1">
    <location>
        <begin position="100"/>
        <end position="120"/>
    </location>
</feature>
<reference evidence="2" key="1">
    <citation type="submission" date="2014-01" db="EMBL/GenBank/DDBJ databases">
        <title>The genome of the white-rot fungus Pycnoporus cinnabarinus: a basidiomycete model with a versatile arsenal for lignocellulosic biomass breakdown.</title>
        <authorList>
            <person name="Levasseur A."/>
            <person name="Lomascolo A."/>
            <person name="Ruiz-Duenas F.J."/>
            <person name="Uzan E."/>
            <person name="Piumi F."/>
            <person name="Kues U."/>
            <person name="Ram A.F.J."/>
            <person name="Murat C."/>
            <person name="Haon M."/>
            <person name="Benoit I."/>
            <person name="Arfi Y."/>
            <person name="Chevret D."/>
            <person name="Drula E."/>
            <person name="Kwon M.J."/>
            <person name="Gouret P."/>
            <person name="Lesage-Meessen L."/>
            <person name="Lombard V."/>
            <person name="Mariette J."/>
            <person name="Noirot C."/>
            <person name="Park J."/>
            <person name="Patyshakuliyeva A."/>
            <person name="Wieneger R.A.B."/>
            <person name="Wosten H.A.B."/>
            <person name="Martin F."/>
            <person name="Coutinho P.M."/>
            <person name="de Vries R."/>
            <person name="Martinez A.T."/>
            <person name="Klopp C."/>
            <person name="Pontarotti P."/>
            <person name="Henrissat B."/>
            <person name="Record E."/>
        </authorList>
    </citation>
    <scope>NUCLEOTIDE SEQUENCE [LARGE SCALE GENOMIC DNA]</scope>
    <source>
        <strain evidence="2">BRFM137</strain>
    </source>
</reference>
<evidence type="ECO:0000313" key="2">
    <source>
        <dbReference type="EMBL" id="CDO76468.1"/>
    </source>
</evidence>
<dbReference type="GO" id="GO:0016071">
    <property type="term" value="P:mRNA metabolic process"/>
    <property type="evidence" value="ECO:0007669"/>
    <property type="project" value="UniProtKB-ARBA"/>
</dbReference>
<sequence>MESLARPVFHPIFVPVLIIPSASYSPPPPPRPSPPFWPTFAPSTNTMIAVQKPPSMFSSPALRPTHSRYPSAPVAVRPSHTPGVLNIAKAVNPSPRAQHVQAQPRSSRASPKAKQQQRSPQPHPAQPASVEKPKLATTSPAKVDQPSSAGDKPIRGRKQNKQPKDRRRPSSVSPSDAAARRQNHQPSPPPSRIPTPPSKASVAPRAQVPREKPDVSTSLTDPFADDTVASAQKGDQKPFASPPKLASQPSGKLARRRQAASQVTDSPTPKVPSRRKEKTSRGPRNAPLQPAFVPSTRPPVRRASTDMTMSRMDSFPVCDDSSDFGADSDSTPPTTPIREVASVPHNRSIRGTWQQEAFFFEEAPRTAPLNSTVGFPFVGQTPCLTPTPAQRRRHHRRVPSEGMFAMSTDDESPSSSMTDFFDGFTSQHRTPVSIPRQRCYTEPFGNGSAASVAGSVPDRQTSSSAPATGYFAGSVFQNSPSPDVIPAPSFAV</sequence>
<keyword evidence="3" id="KW-1185">Reference proteome</keyword>
<dbReference type="OrthoDB" id="3226344at2759"/>
<evidence type="ECO:0000256" key="1">
    <source>
        <dbReference type="SAM" id="MobiDB-lite"/>
    </source>
</evidence>
<comment type="caution">
    <text evidence="2">The sequence shown here is derived from an EMBL/GenBank/DDBJ whole genome shotgun (WGS) entry which is preliminary data.</text>
</comment>
<dbReference type="EMBL" id="CCBP010000377">
    <property type="protein sequence ID" value="CDO76468.1"/>
    <property type="molecule type" value="Genomic_DNA"/>
</dbReference>
<proteinExistence type="predicted"/>
<feature type="region of interest" description="Disordered" evidence="1">
    <location>
        <begin position="319"/>
        <end position="338"/>
    </location>
</feature>
<feature type="region of interest" description="Disordered" evidence="1">
    <location>
        <begin position="447"/>
        <end position="466"/>
    </location>
</feature>
<evidence type="ECO:0000313" key="3">
    <source>
        <dbReference type="Proteomes" id="UP000029665"/>
    </source>
</evidence>
<feature type="compositionally biased region" description="Basic residues" evidence="1">
    <location>
        <begin position="155"/>
        <end position="169"/>
    </location>
</feature>
<feature type="compositionally biased region" description="Polar residues" evidence="1">
    <location>
        <begin position="136"/>
        <end position="148"/>
    </location>
</feature>
<gene>
    <name evidence="2" type="ORF">BN946_scf184600.g17</name>
</gene>
<feature type="region of interest" description="Disordered" evidence="1">
    <location>
        <begin position="56"/>
        <end position="312"/>
    </location>
</feature>
<feature type="compositionally biased region" description="Pro residues" evidence="1">
    <location>
        <begin position="186"/>
        <end position="197"/>
    </location>
</feature>
<dbReference type="InterPro" id="IPR028322">
    <property type="entry name" value="PNRC-like_rgn"/>
</dbReference>
<dbReference type="HOGENOM" id="CLU_033553_0_0_1"/>